<dbReference type="InterPro" id="IPR005308">
    <property type="entry name" value="OKR_de-COase_N"/>
</dbReference>
<reference evidence="7 8" key="1">
    <citation type="submission" date="2020-08" db="EMBL/GenBank/DDBJ databases">
        <title>Genomic Encyclopedia of Type Strains, Phase IV (KMG-IV): sequencing the most valuable type-strain genomes for metagenomic binning, comparative biology and taxonomic classification.</title>
        <authorList>
            <person name="Goeker M."/>
        </authorList>
    </citation>
    <scope>NUCLEOTIDE SEQUENCE [LARGE SCALE GENOMIC DNA]</scope>
    <source>
        <strain evidence="7 8">DSM 26723</strain>
    </source>
</reference>
<keyword evidence="4 7" id="KW-0456">Lyase</keyword>
<dbReference type="GO" id="GO:0005829">
    <property type="term" value="C:cytosol"/>
    <property type="evidence" value="ECO:0007669"/>
    <property type="project" value="TreeGrafter"/>
</dbReference>
<evidence type="ECO:0000259" key="6">
    <source>
        <dbReference type="PROSITE" id="PS00703"/>
    </source>
</evidence>
<dbReference type="PANTHER" id="PTHR45229:SF3">
    <property type="entry name" value="BIODEGRADATIVE ARGININE DECARBOXYLASE"/>
    <property type="match status" value="1"/>
</dbReference>
<gene>
    <name evidence="7" type="ORF">HNQ60_004057</name>
</gene>
<dbReference type="GO" id="GO:0006527">
    <property type="term" value="P:L-arginine catabolic process"/>
    <property type="evidence" value="ECO:0007669"/>
    <property type="project" value="TreeGrafter"/>
</dbReference>
<dbReference type="InterPro" id="IPR036633">
    <property type="entry name" value="Prn/Lys/Arg_de-COase_C_sf"/>
</dbReference>
<sequence>MMLRSGNTTPMLRQALIVDSGLASAECAATRSIRTLATELQNRSIEVIEASSFDDGLSIVVSDASIDCLLLHWPQDRAELTQATELLRTVRARNVKMPIFLLASRKLADSVSVEIATLADEFVWILEDTAKFIGGRVLAAIERYLETLLPPYAAALARYDREREYSWAAPGHQGGVAFLKSPVGRLFFDFYGENLFRTDMGIERGALGSMLGHSGPVGESERNIARIFGADRSYSVLNGTSASNRTIMSACVGDNEIALCDRNCHKSIEQGLALTGGIPVFLSPTRNRYGIIGPIPPQGLSPEAIGAAIAANPLAKTAASKKPVYSVLTNCTYDGMCYKADAVQAQLEKSVDRIHFDEAWYGYARFNPMYKNRFAMRDEPSSHAKDGPTVFATHSTHKLLAALSQTSYIHIRDGRGAIDHGRFNEAYCSQASTSPLYALIASNDVAAAMMDGPAGETLTQEVINEAVACRLAVSRVRQEFLKKNKNDWFFASWNAEEITDPKTGKRIPFHEAPAELLSTDPNCWILHPGESWHGFDGLPDGWCMLDPIKFGIVCPGMQQDGKLAEHGIPADIVTAYLGRHGIVPSRTTDHMVLFLFSMGITKGKWGTLLNTLLDFKADYDRNAPLSEVIPSLVANAPDRYRGMGLRDLGNQMWEHLRKSQQGHWQAQAYATLPTPIMPPRRAFQQLMSGAAEKVPLNELANRVVAVGVIPYPPGIPIVMPGENIGAADGPWITYLKALQEFGHRFPGFAKEVEGAEEHNGTYQIYCLTGTQP</sequence>
<name>A0A841HPR6_9GAMM</name>
<dbReference type="RefSeq" id="WP_221304327.1">
    <property type="nucleotide sequence ID" value="NZ_JACHHZ010000005.1"/>
</dbReference>
<evidence type="ECO:0000256" key="1">
    <source>
        <dbReference type="ARBA" id="ARBA00010671"/>
    </source>
</evidence>
<dbReference type="InterPro" id="IPR015424">
    <property type="entry name" value="PyrdxlP-dep_Trfase"/>
</dbReference>
<dbReference type="InterPro" id="IPR011193">
    <property type="entry name" value="Orn/lys/arg_de-COase"/>
</dbReference>
<evidence type="ECO:0000256" key="4">
    <source>
        <dbReference type="ARBA" id="ARBA00023239"/>
    </source>
</evidence>
<dbReference type="InterPro" id="IPR008286">
    <property type="entry name" value="Prn/Lys/Arg_de-COase_C"/>
</dbReference>
<dbReference type="Gene3D" id="3.40.640.10">
    <property type="entry name" value="Type I PLP-dependent aspartate aminotransferase-like (Major domain)"/>
    <property type="match status" value="1"/>
</dbReference>
<dbReference type="SUPFAM" id="SSF55904">
    <property type="entry name" value="Ornithine decarboxylase C-terminal domain"/>
    <property type="match status" value="1"/>
</dbReference>
<dbReference type="Gene3D" id="3.90.1150.10">
    <property type="entry name" value="Aspartate Aminotransferase, domain 1"/>
    <property type="match status" value="1"/>
</dbReference>
<dbReference type="Pfam" id="PF03711">
    <property type="entry name" value="OKR_DC_1_C"/>
    <property type="match status" value="1"/>
</dbReference>
<dbReference type="PANTHER" id="PTHR45229">
    <property type="entry name" value="CONSTITUTIVE ORNITHINE DECARBOXYLASE"/>
    <property type="match status" value="1"/>
</dbReference>
<evidence type="ECO:0000313" key="7">
    <source>
        <dbReference type="EMBL" id="MBB6095167.1"/>
    </source>
</evidence>
<comment type="caution">
    <text evidence="7">The sequence shown here is derived from an EMBL/GenBank/DDBJ whole genome shotgun (WGS) entry which is preliminary data.</text>
</comment>
<dbReference type="Gene3D" id="3.90.100.10">
    <property type="entry name" value="Orn/Lys/Arg decarboxylase, C-terminal domain"/>
    <property type="match status" value="1"/>
</dbReference>
<keyword evidence="2" id="KW-0210">Decarboxylase</keyword>
<dbReference type="AlphaFoldDB" id="A0A841HPR6"/>
<comment type="similarity">
    <text evidence="1">Belongs to the Orn/Lys/Arg decarboxylase class-I family.</text>
</comment>
<evidence type="ECO:0000256" key="3">
    <source>
        <dbReference type="ARBA" id="ARBA00022898"/>
    </source>
</evidence>
<keyword evidence="3 5" id="KW-0663">Pyridoxal phosphate</keyword>
<dbReference type="GO" id="GO:0030170">
    <property type="term" value="F:pyridoxal phosphate binding"/>
    <property type="evidence" value="ECO:0007669"/>
    <property type="project" value="TreeGrafter"/>
</dbReference>
<dbReference type="PROSITE" id="PS00703">
    <property type="entry name" value="OKR_DC_1"/>
    <property type="match status" value="1"/>
</dbReference>
<evidence type="ECO:0000313" key="8">
    <source>
        <dbReference type="Proteomes" id="UP000588068"/>
    </source>
</evidence>
<dbReference type="Proteomes" id="UP000588068">
    <property type="component" value="Unassembled WGS sequence"/>
</dbReference>
<evidence type="ECO:0000256" key="2">
    <source>
        <dbReference type="ARBA" id="ARBA00022793"/>
    </source>
</evidence>
<evidence type="ECO:0000256" key="5">
    <source>
        <dbReference type="PIRSR" id="PIRSR009393-1"/>
    </source>
</evidence>
<dbReference type="Pfam" id="PF01276">
    <property type="entry name" value="OKR_DC_1"/>
    <property type="match status" value="1"/>
</dbReference>
<organism evidence="7 8">
    <name type="scientific">Povalibacter uvarum</name>
    <dbReference type="NCBI Taxonomy" id="732238"/>
    <lineage>
        <taxon>Bacteria</taxon>
        <taxon>Pseudomonadati</taxon>
        <taxon>Pseudomonadota</taxon>
        <taxon>Gammaproteobacteria</taxon>
        <taxon>Steroidobacterales</taxon>
        <taxon>Steroidobacteraceae</taxon>
        <taxon>Povalibacter</taxon>
    </lineage>
</organism>
<dbReference type="InterPro" id="IPR015422">
    <property type="entry name" value="PyrdxlP-dep_Trfase_small"/>
</dbReference>
<feature type="domain" description="Orn/Lys/Arg decarboxylases family 1 pyridoxal-P attachment site" evidence="6">
    <location>
        <begin position="393"/>
        <end position="407"/>
    </location>
</feature>
<dbReference type="Pfam" id="PF03709">
    <property type="entry name" value="OKR_DC_1_N"/>
    <property type="match status" value="1"/>
</dbReference>
<protein>
    <submittedName>
        <fullName evidence="7">Arginine decarboxylase</fullName>
        <ecNumber evidence="7">4.1.1.19</ecNumber>
    </submittedName>
</protein>
<dbReference type="EMBL" id="JACHHZ010000005">
    <property type="protein sequence ID" value="MBB6095167.1"/>
    <property type="molecule type" value="Genomic_DNA"/>
</dbReference>
<dbReference type="SUPFAM" id="SSF53383">
    <property type="entry name" value="PLP-dependent transferases"/>
    <property type="match status" value="1"/>
</dbReference>
<proteinExistence type="inferred from homology"/>
<keyword evidence="8" id="KW-1185">Reference proteome</keyword>
<dbReference type="InterPro" id="IPR000310">
    <property type="entry name" value="Orn/Lys/Arg_deCO2ase_major_dom"/>
</dbReference>
<feature type="modified residue" description="N6-(pyridoxal phosphate)lysine" evidence="5">
    <location>
        <position position="398"/>
    </location>
</feature>
<dbReference type="GO" id="GO:0008792">
    <property type="term" value="F:arginine decarboxylase activity"/>
    <property type="evidence" value="ECO:0007669"/>
    <property type="project" value="UniProtKB-EC"/>
</dbReference>
<dbReference type="Gene3D" id="3.40.50.2300">
    <property type="match status" value="1"/>
</dbReference>
<dbReference type="FunFam" id="3.40.640.10:FF:000008">
    <property type="entry name" value="Lysine decarboxylase, inducible"/>
    <property type="match status" value="1"/>
</dbReference>
<accession>A0A841HPR6</accession>
<dbReference type="InterPro" id="IPR015421">
    <property type="entry name" value="PyrdxlP-dep_Trfase_major"/>
</dbReference>
<dbReference type="EC" id="4.1.1.19" evidence="7"/>
<dbReference type="PIRSF" id="PIRSF009393">
    <property type="entry name" value="Orn_decarb"/>
    <property type="match status" value="1"/>
</dbReference>